<evidence type="ECO:0000259" key="1">
    <source>
        <dbReference type="Pfam" id="PF00905"/>
    </source>
</evidence>
<evidence type="ECO:0000313" key="2">
    <source>
        <dbReference type="EMBL" id="KGF49552.1"/>
    </source>
</evidence>
<dbReference type="PANTHER" id="PTHR30627:SF2">
    <property type="entry name" value="PEPTIDOGLYCAN D,D-TRANSPEPTIDASE MRDA"/>
    <property type="match status" value="1"/>
</dbReference>
<dbReference type="EMBL" id="JRNR01000036">
    <property type="protein sequence ID" value="KGF49552.1"/>
    <property type="molecule type" value="Genomic_DNA"/>
</dbReference>
<comment type="caution">
    <text evidence="2">The sequence shown here is derived from an EMBL/GenBank/DDBJ whole genome shotgun (WGS) entry which is preliminary data.</text>
</comment>
<reference evidence="2 3" key="1">
    <citation type="submission" date="2014-07" db="EMBL/GenBank/DDBJ databases">
        <authorList>
            <person name="McCorrison J."/>
            <person name="Sanka R."/>
            <person name="Torralba M."/>
            <person name="Gillis M."/>
            <person name="Haft D.H."/>
            <person name="Methe B."/>
            <person name="Sutton G."/>
            <person name="Nelson K.E."/>
        </authorList>
    </citation>
    <scope>NUCLEOTIDE SEQUENCE [LARGE SCALE GENOMIC DNA]</scope>
    <source>
        <strain evidence="2 3">DNF00882</strain>
    </source>
</reference>
<dbReference type="GO" id="GO:0071972">
    <property type="term" value="F:peptidoglycan L,D-transpeptidase activity"/>
    <property type="evidence" value="ECO:0007669"/>
    <property type="project" value="TreeGrafter"/>
</dbReference>
<accession>A0A096C3K0</accession>
<dbReference type="InterPro" id="IPR012338">
    <property type="entry name" value="Beta-lactam/transpept-like"/>
</dbReference>
<dbReference type="GO" id="GO:0005886">
    <property type="term" value="C:plasma membrane"/>
    <property type="evidence" value="ECO:0007669"/>
    <property type="project" value="TreeGrafter"/>
</dbReference>
<protein>
    <submittedName>
        <fullName evidence="2">Penicillin-binding protein</fullName>
    </submittedName>
</protein>
<dbReference type="SUPFAM" id="SSF56601">
    <property type="entry name" value="beta-lactamase/transpeptidase-like"/>
    <property type="match status" value="1"/>
</dbReference>
<dbReference type="Pfam" id="PF00905">
    <property type="entry name" value="Transpeptidase"/>
    <property type="match status" value="1"/>
</dbReference>
<dbReference type="GO" id="GO:0071555">
    <property type="term" value="P:cell wall organization"/>
    <property type="evidence" value="ECO:0007669"/>
    <property type="project" value="TreeGrafter"/>
</dbReference>
<dbReference type="Gene3D" id="3.40.710.10">
    <property type="entry name" value="DD-peptidase/beta-lactamase superfamily"/>
    <property type="match status" value="1"/>
</dbReference>
<dbReference type="InterPro" id="IPR001460">
    <property type="entry name" value="PCN-bd_Tpept"/>
</dbReference>
<dbReference type="GO" id="GO:0008658">
    <property type="term" value="F:penicillin binding"/>
    <property type="evidence" value="ECO:0007669"/>
    <property type="project" value="InterPro"/>
</dbReference>
<dbReference type="InterPro" id="IPR050515">
    <property type="entry name" value="Beta-lactam/transpept"/>
</dbReference>
<evidence type="ECO:0000313" key="3">
    <source>
        <dbReference type="Proteomes" id="UP000029538"/>
    </source>
</evidence>
<name>A0A096C3K0_9BACT</name>
<dbReference type="Proteomes" id="UP000029538">
    <property type="component" value="Unassembled WGS sequence"/>
</dbReference>
<dbReference type="PANTHER" id="PTHR30627">
    <property type="entry name" value="PEPTIDOGLYCAN D,D-TRANSPEPTIDASE"/>
    <property type="match status" value="1"/>
</dbReference>
<feature type="domain" description="Penicillin-binding protein transpeptidase" evidence="1">
    <location>
        <begin position="92"/>
        <end position="395"/>
    </location>
</feature>
<organism evidence="2 3">
    <name type="scientific">Prevotella disiens DNF00882</name>
    <dbReference type="NCBI Taxonomy" id="1401075"/>
    <lineage>
        <taxon>Bacteria</taxon>
        <taxon>Pseudomonadati</taxon>
        <taxon>Bacteroidota</taxon>
        <taxon>Bacteroidia</taxon>
        <taxon>Bacteroidales</taxon>
        <taxon>Prevotellaceae</taxon>
        <taxon>Prevotella</taxon>
    </lineage>
</organism>
<sequence>MLISETFYVTLHPENEESMSTKKYIIAIVFSMITLPILAQEYHGEMERLYPNKPDKQKEVKQMVAKTTNEPPTTLLPQLQTLAAELLKDKKGSIVALRPKTGEIICLATNSPQGENLSLAIGTAYAPGSTIKVANALVYLQEGIIQPTTKLHCGGAFREGNIKVNCHKHRQPLMLEGAISASCNTYFLKAFKLMIGNKAKYGSYNNALDTWHDYMISMGLGGPLGVDLLDEKGGLIANSAYMARRYKGGWNPLTTIWTGMGQGDLTCTPLQLCNLAATIANRGFFYTPHITRSGKGYTLPQRFFERHNTKIAPKYYEPIIKGMRGVVTSGTAYAINTPDYTICGKTGTVENEGADHSTFIAFAPMNNPQIAIAVFIENGGWGAEVAAPIAAKIIKKALTKETKAAIKPTKKSIKTANTTKKKK</sequence>
<dbReference type="AlphaFoldDB" id="A0A096C3K0"/>
<proteinExistence type="predicted"/>
<gene>
    <name evidence="2" type="ORF">HMPREF0654_04640</name>
</gene>